<feature type="compositionally biased region" description="Low complexity" evidence="3">
    <location>
        <begin position="51"/>
        <end position="70"/>
    </location>
</feature>
<dbReference type="PANTHER" id="PTHR46188">
    <property type="entry name" value="BOLA-LIKE PROTEIN 3"/>
    <property type="match status" value="1"/>
</dbReference>
<dbReference type="PANTHER" id="PTHR46188:SF1">
    <property type="entry name" value="BOLA-LIKE PROTEIN 3"/>
    <property type="match status" value="1"/>
</dbReference>
<accession>A0A2T4C1T0</accession>
<dbReference type="STRING" id="983965.A0A2T4C1T0"/>
<dbReference type="InterPro" id="IPR002634">
    <property type="entry name" value="BolA"/>
</dbReference>
<keyword evidence="5" id="KW-1185">Reference proteome</keyword>
<name>A0A2T4C1T0_TRILO</name>
<dbReference type="OrthoDB" id="203381at2759"/>
<feature type="region of interest" description="Disordered" evidence="3">
    <location>
        <begin position="51"/>
        <end position="75"/>
    </location>
</feature>
<protein>
    <submittedName>
        <fullName evidence="4">Bola-like protein</fullName>
    </submittedName>
</protein>
<organism evidence="4 5">
    <name type="scientific">Trichoderma longibrachiatum ATCC 18648</name>
    <dbReference type="NCBI Taxonomy" id="983965"/>
    <lineage>
        <taxon>Eukaryota</taxon>
        <taxon>Fungi</taxon>
        <taxon>Dikarya</taxon>
        <taxon>Ascomycota</taxon>
        <taxon>Pezizomycotina</taxon>
        <taxon>Sordariomycetes</taxon>
        <taxon>Hypocreomycetidae</taxon>
        <taxon>Hypocreales</taxon>
        <taxon>Hypocreaceae</taxon>
        <taxon>Trichoderma</taxon>
    </lineage>
</organism>
<reference evidence="4 5" key="1">
    <citation type="submission" date="2016-07" db="EMBL/GenBank/DDBJ databases">
        <title>Multiple horizontal gene transfer events from other fungi enriched the ability of initially mycotrophic Trichoderma (Ascomycota) to feed on dead plant biomass.</title>
        <authorList>
            <consortium name="DOE Joint Genome Institute"/>
            <person name="Aerts A."/>
            <person name="Atanasova L."/>
            <person name="Chenthamara K."/>
            <person name="Zhang J."/>
            <person name="Grujic M."/>
            <person name="Henrissat B."/>
            <person name="Kuo A."/>
            <person name="Salamov A."/>
            <person name="Lipzen A."/>
            <person name="Labutti K."/>
            <person name="Barry K."/>
            <person name="Miao Y."/>
            <person name="Rahimi M.J."/>
            <person name="Shen Q."/>
            <person name="Grigoriev I.V."/>
            <person name="Kubicek C.P."/>
            <person name="Druzhinina I.S."/>
        </authorList>
    </citation>
    <scope>NUCLEOTIDE SEQUENCE [LARGE SCALE GENOMIC DNA]</scope>
    <source>
        <strain evidence="4 5">ATCC 18648</strain>
    </source>
</reference>
<evidence type="ECO:0000256" key="2">
    <source>
        <dbReference type="RuleBase" id="RU003860"/>
    </source>
</evidence>
<evidence type="ECO:0000256" key="1">
    <source>
        <dbReference type="ARBA" id="ARBA00005578"/>
    </source>
</evidence>
<evidence type="ECO:0000313" key="5">
    <source>
        <dbReference type="Proteomes" id="UP000240760"/>
    </source>
</evidence>
<dbReference type="EMBL" id="KZ679133">
    <property type="protein sequence ID" value="PTB75528.1"/>
    <property type="molecule type" value="Genomic_DNA"/>
</dbReference>
<dbReference type="Proteomes" id="UP000240760">
    <property type="component" value="Unassembled WGS sequence"/>
</dbReference>
<dbReference type="Gene3D" id="3.10.20.90">
    <property type="entry name" value="Phosphatidylinositol 3-kinase Catalytic Subunit, Chain A, domain 1"/>
    <property type="match status" value="1"/>
</dbReference>
<proteinExistence type="inferred from homology"/>
<comment type="similarity">
    <text evidence="1 2">Belongs to the BolA/IbaG family.</text>
</comment>
<dbReference type="Pfam" id="PF01722">
    <property type="entry name" value="BolA"/>
    <property type="match status" value="1"/>
</dbReference>
<dbReference type="InterPro" id="IPR036065">
    <property type="entry name" value="BolA-like_sf"/>
</dbReference>
<gene>
    <name evidence="4" type="ORF">M440DRAFT_1402072</name>
</gene>
<evidence type="ECO:0000313" key="4">
    <source>
        <dbReference type="EMBL" id="PTB75528.1"/>
    </source>
</evidence>
<evidence type="ECO:0000256" key="3">
    <source>
        <dbReference type="SAM" id="MobiDB-lite"/>
    </source>
</evidence>
<dbReference type="AlphaFoldDB" id="A0A2T4C1T0"/>
<dbReference type="SUPFAM" id="SSF82657">
    <property type="entry name" value="BolA-like"/>
    <property type="match status" value="1"/>
</dbReference>
<sequence>MMICSSCRSALRLRLFASVPRPSSTAIAPIANLIKTSTTTTLPQRIRFLSSTTPRQFSSSSAKHSPESSSNEQRNDQNVYAAADMTEAEASIAAILASKLEPTSLLVQDISGGCGSMYAIDITSPAFRGLNMLKQQRLVNAALGDLVKQWHGVQIRTRVPPEDESKK</sequence>
<dbReference type="GO" id="GO:0005759">
    <property type="term" value="C:mitochondrial matrix"/>
    <property type="evidence" value="ECO:0007669"/>
    <property type="project" value="TreeGrafter"/>
</dbReference>
<dbReference type="InterPro" id="IPR052275">
    <property type="entry name" value="Mt_Fe-S_assembly_factor"/>
</dbReference>